<evidence type="ECO:0000256" key="1">
    <source>
        <dbReference type="SAM" id="MobiDB-lite"/>
    </source>
</evidence>
<feature type="region of interest" description="Disordered" evidence="1">
    <location>
        <begin position="70"/>
        <end position="107"/>
    </location>
</feature>
<proteinExistence type="predicted"/>
<keyword evidence="3" id="KW-1185">Reference proteome</keyword>
<name>A0A7J8JJ22_ROUAE</name>
<evidence type="ECO:0000313" key="2">
    <source>
        <dbReference type="EMBL" id="KAF6496092.1"/>
    </source>
</evidence>
<reference evidence="2 3" key="1">
    <citation type="journal article" date="2020" name="Nature">
        <title>Six reference-quality genomes reveal evolution of bat adaptations.</title>
        <authorList>
            <person name="Jebb D."/>
            <person name="Huang Z."/>
            <person name="Pippel M."/>
            <person name="Hughes G.M."/>
            <person name="Lavrichenko K."/>
            <person name="Devanna P."/>
            <person name="Winkler S."/>
            <person name="Jermiin L.S."/>
            <person name="Skirmuntt E.C."/>
            <person name="Katzourakis A."/>
            <person name="Burkitt-Gray L."/>
            <person name="Ray D.A."/>
            <person name="Sullivan K.A.M."/>
            <person name="Roscito J.G."/>
            <person name="Kirilenko B.M."/>
            <person name="Davalos L.M."/>
            <person name="Corthals A.P."/>
            <person name="Power M.L."/>
            <person name="Jones G."/>
            <person name="Ransome R.D."/>
            <person name="Dechmann D.K.N."/>
            <person name="Locatelli A.G."/>
            <person name="Puechmaille S.J."/>
            <person name="Fedrigo O."/>
            <person name="Jarvis E.D."/>
            <person name="Hiller M."/>
            <person name="Vernes S.C."/>
            <person name="Myers E.W."/>
            <person name="Teeling E.C."/>
        </authorList>
    </citation>
    <scope>NUCLEOTIDE SEQUENCE [LARGE SCALE GENOMIC DNA]</scope>
    <source>
        <strain evidence="2">MRouAeg1</strain>
        <tissue evidence="2">Muscle</tissue>
    </source>
</reference>
<protein>
    <submittedName>
        <fullName evidence="2">Uncharacterized protein</fullName>
    </submittedName>
</protein>
<gene>
    <name evidence="2" type="ORF">HJG63_010323</name>
</gene>
<dbReference type="AlphaFoldDB" id="A0A7J8JJ22"/>
<accession>A0A7J8JJ22</accession>
<sequence>MGEEDWAHEFEKEQSSWGKIAGLFFFPPICKLSLRVSVSPYLAHYHELWLTRLNSLIIYYAVTEQVATPGRTGEDWQRRAPRGGLRRSAHSGCALPAKDPSPGTPQGAVPPDKVAELLGCIRNALSPKFTPPPTPGMWCSILLSGLRLHPIFFMASSEVGENKQDFLNAKMEAKQGAGNFGWDMGMLSAPPSPPPERPWGEPKGCLPSLAPAPRRRVPRGVRSAGEGEGRGPRPLTSKVLFRK</sequence>
<feature type="region of interest" description="Disordered" evidence="1">
    <location>
        <begin position="188"/>
        <end position="243"/>
    </location>
</feature>
<comment type="caution">
    <text evidence="2">The sequence shown here is derived from an EMBL/GenBank/DDBJ whole genome shotgun (WGS) entry which is preliminary data.</text>
</comment>
<organism evidence="2 3">
    <name type="scientific">Rousettus aegyptiacus</name>
    <name type="common">Egyptian fruit bat</name>
    <name type="synonym">Pteropus aegyptiacus</name>
    <dbReference type="NCBI Taxonomy" id="9407"/>
    <lineage>
        <taxon>Eukaryota</taxon>
        <taxon>Metazoa</taxon>
        <taxon>Chordata</taxon>
        <taxon>Craniata</taxon>
        <taxon>Vertebrata</taxon>
        <taxon>Euteleostomi</taxon>
        <taxon>Mammalia</taxon>
        <taxon>Eutheria</taxon>
        <taxon>Laurasiatheria</taxon>
        <taxon>Chiroptera</taxon>
        <taxon>Yinpterochiroptera</taxon>
        <taxon>Pteropodoidea</taxon>
        <taxon>Pteropodidae</taxon>
        <taxon>Rousettinae</taxon>
        <taxon>Rousettus</taxon>
    </lineage>
</organism>
<dbReference type="EMBL" id="JACASE010000002">
    <property type="protein sequence ID" value="KAF6496092.1"/>
    <property type="molecule type" value="Genomic_DNA"/>
</dbReference>
<dbReference type="Proteomes" id="UP000593571">
    <property type="component" value="Unassembled WGS sequence"/>
</dbReference>
<evidence type="ECO:0000313" key="3">
    <source>
        <dbReference type="Proteomes" id="UP000593571"/>
    </source>
</evidence>
<feature type="compositionally biased region" description="Basic residues" evidence="1">
    <location>
        <begin position="79"/>
        <end position="89"/>
    </location>
</feature>